<evidence type="ECO:0000313" key="3">
    <source>
        <dbReference type="Proteomes" id="UP000004994"/>
    </source>
</evidence>
<name>A0A3Q7GUW0_SOLLC</name>
<accession>A0A3Q7GUW0</accession>
<feature type="compositionally biased region" description="Polar residues" evidence="1">
    <location>
        <begin position="20"/>
        <end position="34"/>
    </location>
</feature>
<reference evidence="2" key="1">
    <citation type="journal article" date="2012" name="Nature">
        <title>The tomato genome sequence provides insights into fleshy fruit evolution.</title>
        <authorList>
            <consortium name="Tomato Genome Consortium"/>
        </authorList>
    </citation>
    <scope>NUCLEOTIDE SEQUENCE [LARGE SCALE GENOMIC DNA]</scope>
    <source>
        <strain evidence="2">cv. Heinz 1706</strain>
    </source>
</reference>
<protein>
    <submittedName>
        <fullName evidence="2">Uncharacterized protein</fullName>
    </submittedName>
</protein>
<organism evidence="2">
    <name type="scientific">Solanum lycopersicum</name>
    <name type="common">Tomato</name>
    <name type="synonym">Lycopersicon esculentum</name>
    <dbReference type="NCBI Taxonomy" id="4081"/>
    <lineage>
        <taxon>Eukaryota</taxon>
        <taxon>Viridiplantae</taxon>
        <taxon>Streptophyta</taxon>
        <taxon>Embryophyta</taxon>
        <taxon>Tracheophyta</taxon>
        <taxon>Spermatophyta</taxon>
        <taxon>Magnoliopsida</taxon>
        <taxon>eudicotyledons</taxon>
        <taxon>Gunneridae</taxon>
        <taxon>Pentapetalae</taxon>
        <taxon>asterids</taxon>
        <taxon>lamiids</taxon>
        <taxon>Solanales</taxon>
        <taxon>Solanaceae</taxon>
        <taxon>Solanoideae</taxon>
        <taxon>Solaneae</taxon>
        <taxon>Solanum</taxon>
        <taxon>Solanum subgen. Lycopersicon</taxon>
    </lineage>
</organism>
<feature type="compositionally biased region" description="Low complexity" evidence="1">
    <location>
        <begin position="35"/>
        <end position="52"/>
    </location>
</feature>
<evidence type="ECO:0000313" key="2">
    <source>
        <dbReference type="EnsemblPlants" id="Solyc06g043350.1.1.1"/>
    </source>
</evidence>
<dbReference type="EnsemblPlants" id="Solyc06g043350.1.1">
    <property type="protein sequence ID" value="Solyc06g043350.1.1.1"/>
    <property type="gene ID" value="Solyc06g043350.1"/>
</dbReference>
<dbReference type="Proteomes" id="UP000004994">
    <property type="component" value="Chromosome 6"/>
</dbReference>
<dbReference type="AlphaFoldDB" id="A0A3Q7GUW0"/>
<dbReference type="PaxDb" id="4081-Solyc06g043350.1.1"/>
<dbReference type="Gramene" id="Solyc06g043350.1.1">
    <property type="protein sequence ID" value="Solyc06g043350.1.1.1"/>
    <property type="gene ID" value="Solyc06g043350.1"/>
</dbReference>
<evidence type="ECO:0000256" key="1">
    <source>
        <dbReference type="SAM" id="MobiDB-lite"/>
    </source>
</evidence>
<feature type="region of interest" description="Disordered" evidence="1">
    <location>
        <begin position="1"/>
        <end position="52"/>
    </location>
</feature>
<keyword evidence="3" id="KW-1185">Reference proteome</keyword>
<proteinExistence type="predicted"/>
<sequence length="52" mass="5801">METVREPPEVACWPLDKRQQGNTKEINIEQQTLPSNSSKTSGNSSLNEARNS</sequence>
<reference evidence="2" key="2">
    <citation type="submission" date="2019-01" db="UniProtKB">
        <authorList>
            <consortium name="EnsemblPlants"/>
        </authorList>
    </citation>
    <scope>IDENTIFICATION</scope>
    <source>
        <strain evidence="2">cv. Heinz 1706</strain>
    </source>
</reference>
<dbReference type="InParanoid" id="A0A3Q7GUW0"/>